<keyword evidence="4 6" id="KW-0472">Membrane</keyword>
<gene>
    <name evidence="8" type="ORF">RRF57_007913</name>
</gene>
<name>A0AAN7UR79_9PEZI</name>
<keyword evidence="9" id="KW-1185">Reference proteome</keyword>
<feature type="transmembrane region" description="Helical" evidence="6">
    <location>
        <begin position="210"/>
        <end position="234"/>
    </location>
</feature>
<evidence type="ECO:0000256" key="4">
    <source>
        <dbReference type="ARBA" id="ARBA00023136"/>
    </source>
</evidence>
<evidence type="ECO:0000256" key="3">
    <source>
        <dbReference type="ARBA" id="ARBA00022989"/>
    </source>
</evidence>
<dbReference type="Proteomes" id="UP001305414">
    <property type="component" value="Unassembled WGS sequence"/>
</dbReference>
<organism evidence="8 9">
    <name type="scientific">Xylaria bambusicola</name>
    <dbReference type="NCBI Taxonomy" id="326684"/>
    <lineage>
        <taxon>Eukaryota</taxon>
        <taxon>Fungi</taxon>
        <taxon>Dikarya</taxon>
        <taxon>Ascomycota</taxon>
        <taxon>Pezizomycotina</taxon>
        <taxon>Sordariomycetes</taxon>
        <taxon>Xylariomycetidae</taxon>
        <taxon>Xylariales</taxon>
        <taxon>Xylariaceae</taxon>
        <taxon>Xylaria</taxon>
    </lineage>
</organism>
<protein>
    <recommendedName>
        <fullName evidence="7">Rhodopsin domain-containing protein</fullName>
    </recommendedName>
</protein>
<feature type="transmembrane region" description="Helical" evidence="6">
    <location>
        <begin position="101"/>
        <end position="119"/>
    </location>
</feature>
<dbReference type="GO" id="GO:0016020">
    <property type="term" value="C:membrane"/>
    <property type="evidence" value="ECO:0007669"/>
    <property type="project" value="UniProtKB-SubCell"/>
</dbReference>
<evidence type="ECO:0000256" key="5">
    <source>
        <dbReference type="ARBA" id="ARBA00038359"/>
    </source>
</evidence>
<dbReference type="PANTHER" id="PTHR33048">
    <property type="entry name" value="PTH11-LIKE INTEGRAL MEMBRANE PROTEIN (AFU_ORTHOLOGUE AFUA_5G11245)"/>
    <property type="match status" value="1"/>
</dbReference>
<feature type="transmembrane region" description="Helical" evidence="6">
    <location>
        <begin position="47"/>
        <end position="66"/>
    </location>
</feature>
<evidence type="ECO:0000256" key="6">
    <source>
        <dbReference type="SAM" id="Phobius"/>
    </source>
</evidence>
<comment type="caution">
    <text evidence="8">The sequence shown here is derived from an EMBL/GenBank/DDBJ whole genome shotgun (WGS) entry which is preliminary data.</text>
</comment>
<reference evidence="8 9" key="1">
    <citation type="submission" date="2023-10" db="EMBL/GenBank/DDBJ databases">
        <title>Draft genome sequence of Xylaria bambusicola isolate GMP-LS, the root and basal stem rot pathogen of sugarcane in Indonesia.</title>
        <authorList>
            <person name="Selvaraj P."/>
            <person name="Muralishankar V."/>
            <person name="Muruganantham S."/>
            <person name="Sp S."/>
            <person name="Haryani S."/>
            <person name="Lau K.J.X."/>
            <person name="Naqvi N.I."/>
        </authorList>
    </citation>
    <scope>NUCLEOTIDE SEQUENCE [LARGE SCALE GENOMIC DNA]</scope>
    <source>
        <strain evidence="8">GMP-LS</strain>
    </source>
</reference>
<evidence type="ECO:0000259" key="7">
    <source>
        <dbReference type="Pfam" id="PF20684"/>
    </source>
</evidence>
<dbReference type="AlphaFoldDB" id="A0AAN7UR79"/>
<comment type="similarity">
    <text evidence="5">Belongs to the SAT4 family.</text>
</comment>
<feature type="domain" description="Rhodopsin" evidence="7">
    <location>
        <begin position="36"/>
        <end position="272"/>
    </location>
</feature>
<keyword evidence="3 6" id="KW-1133">Transmembrane helix</keyword>
<accession>A0AAN7UR79</accession>
<evidence type="ECO:0000256" key="2">
    <source>
        <dbReference type="ARBA" id="ARBA00022692"/>
    </source>
</evidence>
<evidence type="ECO:0000313" key="9">
    <source>
        <dbReference type="Proteomes" id="UP001305414"/>
    </source>
</evidence>
<evidence type="ECO:0000256" key="1">
    <source>
        <dbReference type="ARBA" id="ARBA00004141"/>
    </source>
</evidence>
<feature type="transmembrane region" description="Helical" evidence="6">
    <location>
        <begin position="131"/>
        <end position="156"/>
    </location>
</feature>
<comment type="subcellular location">
    <subcellularLocation>
        <location evidence="1">Membrane</location>
        <topology evidence="1">Multi-pass membrane protein</topology>
    </subcellularLocation>
</comment>
<keyword evidence="2 6" id="KW-0812">Transmembrane</keyword>
<proteinExistence type="inferred from homology"/>
<sequence length="373" mass="41242">MGTNQQAAPAGDIGNHVLPKVIVILTGVIALLALIIRLLARHMMRKLGIADILLVISMIFYIVHHYNAYQAAIYPGLGVHQWQYNPTLAAASHYNFKLGSVFFGLNIVFLKIAVLIDWMHTFVPTGTRNGLFWILHTLIWSNAVFYLIGTFIEAFQCPPEDVGTSRCNLDVPKYNVASGVINVVSDLTILIAPHWVIWKLNLSTVRKVGVSVLFVIGALATGSAIARVVYVSAAYRTGDILFHVMTINLWAIAEQTFGYLVIGIPAIPKVIRDLPCARHLGSLVRSKSKQTTNPSRGYPNQTTWPNWPSRKYRGAWENSDVDTHVLVTIEGGRGKDITIPDVAQLGRREPDFLGGGLGMPVLEMMRGLLPLLW</sequence>
<dbReference type="EMBL" id="JAWHQM010000023">
    <property type="protein sequence ID" value="KAK5632199.1"/>
    <property type="molecule type" value="Genomic_DNA"/>
</dbReference>
<dbReference type="InterPro" id="IPR049326">
    <property type="entry name" value="Rhodopsin_dom_fungi"/>
</dbReference>
<feature type="transmembrane region" description="Helical" evidence="6">
    <location>
        <begin position="21"/>
        <end position="40"/>
    </location>
</feature>
<dbReference type="InterPro" id="IPR052337">
    <property type="entry name" value="SAT4-like"/>
</dbReference>
<feature type="transmembrane region" description="Helical" evidence="6">
    <location>
        <begin position="176"/>
        <end position="198"/>
    </location>
</feature>
<dbReference type="PANTHER" id="PTHR33048:SF47">
    <property type="entry name" value="INTEGRAL MEMBRANE PROTEIN-RELATED"/>
    <property type="match status" value="1"/>
</dbReference>
<feature type="transmembrane region" description="Helical" evidence="6">
    <location>
        <begin position="240"/>
        <end position="262"/>
    </location>
</feature>
<dbReference type="Pfam" id="PF20684">
    <property type="entry name" value="Fung_rhodopsin"/>
    <property type="match status" value="1"/>
</dbReference>
<evidence type="ECO:0000313" key="8">
    <source>
        <dbReference type="EMBL" id="KAK5632199.1"/>
    </source>
</evidence>